<reference evidence="1" key="1">
    <citation type="submission" date="2022-02" db="EMBL/GenBank/DDBJ databases">
        <title>Atlantic sturgeon de novo genome assembly.</title>
        <authorList>
            <person name="Stock M."/>
            <person name="Klopp C."/>
            <person name="Guiguen Y."/>
            <person name="Cabau C."/>
            <person name="Parinello H."/>
            <person name="Santidrian Yebra-Pimentel E."/>
            <person name="Kuhl H."/>
            <person name="Dirks R.P."/>
            <person name="Guessner J."/>
            <person name="Wuertz S."/>
            <person name="Du K."/>
            <person name="Schartl M."/>
        </authorList>
    </citation>
    <scope>NUCLEOTIDE SEQUENCE</scope>
    <source>
        <strain evidence="1">STURGEONOMICS-FGT-2020</strain>
        <tissue evidence="1">Whole blood</tissue>
    </source>
</reference>
<accession>A0AAD8GC94</accession>
<dbReference type="Proteomes" id="UP001230051">
    <property type="component" value="Unassembled WGS sequence"/>
</dbReference>
<comment type="caution">
    <text evidence="1">The sequence shown here is derived from an EMBL/GenBank/DDBJ whole genome shotgun (WGS) entry which is preliminary data.</text>
</comment>
<dbReference type="EMBL" id="JAGXEW010000005">
    <property type="protein sequence ID" value="KAK1171652.1"/>
    <property type="molecule type" value="Genomic_DNA"/>
</dbReference>
<name>A0AAD8GC94_ACIOX</name>
<protein>
    <submittedName>
        <fullName evidence="1">Uncharacterized protein</fullName>
    </submittedName>
</protein>
<dbReference type="AlphaFoldDB" id="A0AAD8GC94"/>
<gene>
    <name evidence="1" type="ORF">AOXY_G6532</name>
</gene>
<keyword evidence="2" id="KW-1185">Reference proteome</keyword>
<evidence type="ECO:0000313" key="1">
    <source>
        <dbReference type="EMBL" id="KAK1171652.1"/>
    </source>
</evidence>
<sequence>MHTNSPITCIWCTTSVPAILARIYPGLDPTVSGGVATWESGPATIGQDMQVRCLGAQAEGSNSQAPSL</sequence>
<proteinExistence type="predicted"/>
<organism evidence="1 2">
    <name type="scientific">Acipenser oxyrinchus oxyrinchus</name>
    <dbReference type="NCBI Taxonomy" id="40147"/>
    <lineage>
        <taxon>Eukaryota</taxon>
        <taxon>Metazoa</taxon>
        <taxon>Chordata</taxon>
        <taxon>Craniata</taxon>
        <taxon>Vertebrata</taxon>
        <taxon>Euteleostomi</taxon>
        <taxon>Actinopterygii</taxon>
        <taxon>Chondrostei</taxon>
        <taxon>Acipenseriformes</taxon>
        <taxon>Acipenseridae</taxon>
        <taxon>Acipenser</taxon>
    </lineage>
</organism>
<evidence type="ECO:0000313" key="2">
    <source>
        <dbReference type="Proteomes" id="UP001230051"/>
    </source>
</evidence>